<accession>A0A8S1ESW6</accession>
<proteinExistence type="predicted"/>
<reference evidence="2 3" key="1">
    <citation type="submission" date="2020-04" db="EMBL/GenBank/DDBJ databases">
        <authorList>
            <person name="Laetsch R D."/>
            <person name="Stevens L."/>
            <person name="Kumar S."/>
            <person name="Blaxter L. M."/>
        </authorList>
    </citation>
    <scope>NUCLEOTIDE SEQUENCE [LARGE SCALE GENOMIC DNA]</scope>
</reference>
<evidence type="ECO:0000256" key="1">
    <source>
        <dbReference type="SAM" id="MobiDB-lite"/>
    </source>
</evidence>
<feature type="compositionally biased region" description="Low complexity" evidence="1">
    <location>
        <begin position="50"/>
        <end position="66"/>
    </location>
</feature>
<dbReference type="Proteomes" id="UP000494206">
    <property type="component" value="Unassembled WGS sequence"/>
</dbReference>
<keyword evidence="3" id="KW-1185">Reference proteome</keyword>
<evidence type="ECO:0000313" key="3">
    <source>
        <dbReference type="Proteomes" id="UP000494206"/>
    </source>
</evidence>
<feature type="region of interest" description="Disordered" evidence="1">
    <location>
        <begin position="1"/>
        <end position="86"/>
    </location>
</feature>
<sequence>MTATTSSGREKKFASEPRPPAITKRRDERLKTFRSFDEITESEEEDSHEPMSSGSSRSVSTASERSPYAACDTKETRNTRSFSLTSNPLLSPKTVRYFYNCRYGAPRLSRGFSDPAIRRKTSLPNIIYPEHEADFLALPPIPEATTPASPSSGSSKIQFQ</sequence>
<evidence type="ECO:0000313" key="2">
    <source>
        <dbReference type="EMBL" id="CAB3405117.1"/>
    </source>
</evidence>
<feature type="region of interest" description="Disordered" evidence="1">
    <location>
        <begin position="140"/>
        <end position="160"/>
    </location>
</feature>
<name>A0A8S1ESW6_9PELO</name>
<feature type="compositionally biased region" description="Basic and acidic residues" evidence="1">
    <location>
        <begin position="24"/>
        <end position="37"/>
    </location>
</feature>
<dbReference type="OrthoDB" id="5842689at2759"/>
<feature type="compositionally biased region" description="Acidic residues" evidence="1">
    <location>
        <begin position="38"/>
        <end position="47"/>
    </location>
</feature>
<comment type="caution">
    <text evidence="2">The sequence shown here is derived from an EMBL/GenBank/DDBJ whole genome shotgun (WGS) entry which is preliminary data.</text>
</comment>
<dbReference type="AlphaFoldDB" id="A0A8S1ESW6"/>
<feature type="compositionally biased region" description="Low complexity" evidence="1">
    <location>
        <begin position="143"/>
        <end position="160"/>
    </location>
</feature>
<organism evidence="2 3">
    <name type="scientific">Caenorhabditis bovis</name>
    <dbReference type="NCBI Taxonomy" id="2654633"/>
    <lineage>
        <taxon>Eukaryota</taxon>
        <taxon>Metazoa</taxon>
        <taxon>Ecdysozoa</taxon>
        <taxon>Nematoda</taxon>
        <taxon>Chromadorea</taxon>
        <taxon>Rhabditida</taxon>
        <taxon>Rhabditina</taxon>
        <taxon>Rhabditomorpha</taxon>
        <taxon>Rhabditoidea</taxon>
        <taxon>Rhabditidae</taxon>
        <taxon>Peloderinae</taxon>
        <taxon>Caenorhabditis</taxon>
    </lineage>
</organism>
<gene>
    <name evidence="2" type="ORF">CBOVIS_LOCUS7351</name>
</gene>
<dbReference type="EMBL" id="CADEPM010000004">
    <property type="protein sequence ID" value="CAB3405117.1"/>
    <property type="molecule type" value="Genomic_DNA"/>
</dbReference>
<protein>
    <submittedName>
        <fullName evidence="2">Uncharacterized protein</fullName>
    </submittedName>
</protein>